<dbReference type="EMBL" id="VDCV01000006">
    <property type="protein sequence ID" value="KAB5551584.1"/>
    <property type="molecule type" value="Genomic_DNA"/>
</dbReference>
<dbReference type="InterPro" id="IPR003656">
    <property type="entry name" value="Znf_BED"/>
</dbReference>
<gene>
    <name evidence="9" type="ORF">DKX38_008895</name>
</gene>
<proteinExistence type="predicted"/>
<dbReference type="Pfam" id="PF02892">
    <property type="entry name" value="zf-BED"/>
    <property type="match status" value="1"/>
</dbReference>
<dbReference type="Pfam" id="PF05699">
    <property type="entry name" value="Dimer_Tnp_hAT"/>
    <property type="match status" value="1"/>
</dbReference>
<dbReference type="GO" id="GO:0005634">
    <property type="term" value="C:nucleus"/>
    <property type="evidence" value="ECO:0007669"/>
    <property type="project" value="UniProtKB-SubCell"/>
</dbReference>
<evidence type="ECO:0000256" key="7">
    <source>
        <dbReference type="PROSITE-ProRule" id="PRU00027"/>
    </source>
</evidence>
<dbReference type="PANTHER" id="PTHR32166:SF88">
    <property type="entry name" value="HAT TRANSPOSON SUPERFAMILY"/>
    <property type="match status" value="1"/>
</dbReference>
<evidence type="ECO:0000256" key="5">
    <source>
        <dbReference type="ARBA" id="ARBA00023125"/>
    </source>
</evidence>
<feature type="domain" description="BED-type" evidence="8">
    <location>
        <begin position="120"/>
        <end position="179"/>
    </location>
</feature>
<sequence>MEEFLEPSPKDLAWKYCQMFKEGEKTRVKCIYCGEIFEGGGIHRFKEHLAGPKGGGPTCQSVPPDVRLSMQQDLDVITAKQNSQQLKIQEEASDVNLPLVDGSMFSNPFSNLESTPGMRRKKDVGWKHCEMLKNEKRVQIKCNYCAKLFKGGGIHRFKEHLAGRNSGGVPSCTRVPPDVRDLMEQHLSPIVMRQRKKRKSKLEKLDDVDSPPGGEDVYIFADHSDGMITPLRAVAACNLVEVNSAFLLDGEGTSNGNLGKRKSAIAVAASDDAGALIAMGSASTENPIHAIWGRFLYDIGASLDAMDSSFSQPLIDAVSYGQSGIAAPSHQDLRGRILKSLVEEVKSDINQYKTRWVKTGCSLLVEECNSESVLEQAKSVTRFVYNNSAVLNLMRKFTSGNDIVQQGKTRSATNFTALKRMADFKLNLQTMVTSHEWMDCPYSKQPGGLAMVDIVTNRSFCIEGDMHNKILSRMFDCIERLVPDTEVQDKIVKELTLYKNAEGDLGKKLAIRARGTLLPELSDSISWLDSTPVNAAPNSCHAHIAAVFNIFDKKHHVGGYVHSLQSLLVQELHLSVRERVTFLFHQYYLEVISKIYLVILADWWSIYGGSCLNLARLAIRILSQTCSAIGCSHNHIPFEKVYRTRNCLQRQRLTDLVFVQYNLRLRQMVDGNKKQIPEDPISFDDVSLIEDWITQNELFLEDSGSSDWMSLVPFSVNMMPLASSTDESEDVASGNCIAMLENVSNQLLFVIKLNSLVFMQGLMILRSLMDRKKFKMQNGYDEGSHGEFISMAGHVFHHILTLEKGIVMFEAMNRN</sequence>
<reference evidence="10" key="1">
    <citation type="journal article" date="2019" name="Gigascience">
        <title>De novo genome assembly of the endangered Acer yangbiense, a plant species with extremely small populations endemic to Yunnan Province, China.</title>
        <authorList>
            <person name="Yang J."/>
            <person name="Wariss H.M."/>
            <person name="Tao L."/>
            <person name="Zhang R."/>
            <person name="Yun Q."/>
            <person name="Hollingsworth P."/>
            <person name="Dao Z."/>
            <person name="Luo G."/>
            <person name="Guo H."/>
            <person name="Ma Y."/>
            <person name="Sun W."/>
        </authorList>
    </citation>
    <scope>NUCLEOTIDE SEQUENCE [LARGE SCALE GENOMIC DNA]</scope>
    <source>
        <strain evidence="10">cv. br00</strain>
    </source>
</reference>
<keyword evidence="5" id="KW-0238">DNA-binding</keyword>
<keyword evidence="2" id="KW-0479">Metal-binding</keyword>
<keyword evidence="6" id="KW-0539">Nucleus</keyword>
<dbReference type="PROSITE" id="PS50808">
    <property type="entry name" value="ZF_BED"/>
    <property type="match status" value="1"/>
</dbReference>
<evidence type="ECO:0000256" key="2">
    <source>
        <dbReference type="ARBA" id="ARBA00022723"/>
    </source>
</evidence>
<dbReference type="GO" id="GO:0046983">
    <property type="term" value="F:protein dimerization activity"/>
    <property type="evidence" value="ECO:0007669"/>
    <property type="project" value="InterPro"/>
</dbReference>
<dbReference type="Proteomes" id="UP000326939">
    <property type="component" value="Chromosome 6"/>
</dbReference>
<organism evidence="9 10">
    <name type="scientific">Salix brachista</name>
    <dbReference type="NCBI Taxonomy" id="2182728"/>
    <lineage>
        <taxon>Eukaryota</taxon>
        <taxon>Viridiplantae</taxon>
        <taxon>Streptophyta</taxon>
        <taxon>Embryophyta</taxon>
        <taxon>Tracheophyta</taxon>
        <taxon>Spermatophyta</taxon>
        <taxon>Magnoliopsida</taxon>
        <taxon>eudicotyledons</taxon>
        <taxon>Gunneridae</taxon>
        <taxon>Pentapetalae</taxon>
        <taxon>rosids</taxon>
        <taxon>fabids</taxon>
        <taxon>Malpighiales</taxon>
        <taxon>Salicaceae</taxon>
        <taxon>Saliceae</taxon>
        <taxon>Salix</taxon>
    </lineage>
</organism>
<evidence type="ECO:0000259" key="8">
    <source>
        <dbReference type="PROSITE" id="PS50808"/>
    </source>
</evidence>
<protein>
    <recommendedName>
        <fullName evidence="8">BED-type domain-containing protein</fullName>
    </recommendedName>
</protein>
<dbReference type="PANTHER" id="PTHR32166">
    <property type="entry name" value="OSJNBA0013A04.12 PROTEIN"/>
    <property type="match status" value="1"/>
</dbReference>
<keyword evidence="4" id="KW-0862">Zinc</keyword>
<comment type="subcellular location">
    <subcellularLocation>
        <location evidence="1">Nucleus</location>
    </subcellularLocation>
</comment>
<dbReference type="GO" id="GO:0008270">
    <property type="term" value="F:zinc ion binding"/>
    <property type="evidence" value="ECO:0007669"/>
    <property type="project" value="UniProtKB-KW"/>
</dbReference>
<name>A0A5N5M951_9ROSI</name>
<evidence type="ECO:0000256" key="3">
    <source>
        <dbReference type="ARBA" id="ARBA00022771"/>
    </source>
</evidence>
<keyword evidence="10" id="KW-1185">Reference proteome</keyword>
<evidence type="ECO:0000313" key="10">
    <source>
        <dbReference type="Proteomes" id="UP000326939"/>
    </source>
</evidence>
<evidence type="ECO:0000313" key="9">
    <source>
        <dbReference type="EMBL" id="KAB5551584.1"/>
    </source>
</evidence>
<dbReference type="AlphaFoldDB" id="A0A5N5M951"/>
<evidence type="ECO:0000256" key="1">
    <source>
        <dbReference type="ARBA" id="ARBA00004123"/>
    </source>
</evidence>
<comment type="caution">
    <text evidence="9">The sequence shown here is derived from an EMBL/GenBank/DDBJ whole genome shotgun (WGS) entry which is preliminary data.</text>
</comment>
<keyword evidence="3 7" id="KW-0863">Zinc-finger</keyword>
<evidence type="ECO:0000256" key="4">
    <source>
        <dbReference type="ARBA" id="ARBA00022833"/>
    </source>
</evidence>
<dbReference type="InterPro" id="IPR008906">
    <property type="entry name" value="HATC_C_dom"/>
</dbReference>
<evidence type="ECO:0000256" key="6">
    <source>
        <dbReference type="ARBA" id="ARBA00023242"/>
    </source>
</evidence>
<accession>A0A5N5M951</accession>
<dbReference type="GO" id="GO:0003677">
    <property type="term" value="F:DNA binding"/>
    <property type="evidence" value="ECO:0007669"/>
    <property type="project" value="UniProtKB-KW"/>
</dbReference>